<protein>
    <submittedName>
        <fullName evidence="10">LD-carboxypeptidase</fullName>
    </submittedName>
</protein>
<evidence type="ECO:0000256" key="4">
    <source>
        <dbReference type="ARBA" id="ARBA00022801"/>
    </source>
</evidence>
<evidence type="ECO:0000256" key="7">
    <source>
        <dbReference type="SAM" id="SignalP"/>
    </source>
</evidence>
<dbReference type="RefSeq" id="WP_208343073.1">
    <property type="nucleotide sequence ID" value="NZ_CAWQFN010000255.1"/>
</dbReference>
<feature type="domain" description="LD-carboxypeptidase C-terminal" evidence="9">
    <location>
        <begin position="215"/>
        <end position="331"/>
    </location>
</feature>
<evidence type="ECO:0000313" key="10">
    <source>
        <dbReference type="EMBL" id="MDR9894837.1"/>
    </source>
</evidence>
<keyword evidence="5" id="KW-0720">Serine protease</keyword>
<evidence type="ECO:0000313" key="11">
    <source>
        <dbReference type="Proteomes" id="UP000667802"/>
    </source>
</evidence>
<dbReference type="GO" id="GO:0008236">
    <property type="term" value="F:serine-type peptidase activity"/>
    <property type="evidence" value="ECO:0007669"/>
    <property type="project" value="UniProtKB-KW"/>
</dbReference>
<dbReference type="InterPro" id="IPR027461">
    <property type="entry name" value="Carboxypeptidase_A_C_sf"/>
</dbReference>
<accession>A0AAP5I746</accession>
<name>A0AAP5I746_9CYAN</name>
<proteinExistence type="inferred from homology"/>
<dbReference type="InterPro" id="IPR040449">
    <property type="entry name" value="Peptidase_S66_N"/>
</dbReference>
<keyword evidence="2" id="KW-0121">Carboxypeptidase</keyword>
<keyword evidence="4" id="KW-0378">Hydrolase</keyword>
<evidence type="ECO:0000256" key="2">
    <source>
        <dbReference type="ARBA" id="ARBA00022645"/>
    </source>
</evidence>
<feature type="chain" id="PRO_5043002944" evidence="7">
    <location>
        <begin position="27"/>
        <end position="346"/>
    </location>
</feature>
<evidence type="ECO:0000256" key="1">
    <source>
        <dbReference type="ARBA" id="ARBA00010233"/>
    </source>
</evidence>
<comment type="similarity">
    <text evidence="1">Belongs to the peptidase S66 family.</text>
</comment>
<dbReference type="Gene3D" id="3.50.30.60">
    <property type="entry name" value="LD-carboxypeptidase A C-terminal domain-like"/>
    <property type="match status" value="1"/>
</dbReference>
<dbReference type="SUPFAM" id="SSF141986">
    <property type="entry name" value="LD-carboxypeptidase A C-terminal domain-like"/>
    <property type="match status" value="1"/>
</dbReference>
<keyword evidence="11" id="KW-1185">Reference proteome</keyword>
<dbReference type="GO" id="GO:0006508">
    <property type="term" value="P:proteolysis"/>
    <property type="evidence" value="ECO:0007669"/>
    <property type="project" value="UniProtKB-KW"/>
</dbReference>
<feature type="domain" description="LD-carboxypeptidase N-terminal" evidence="8">
    <location>
        <begin position="43"/>
        <end position="160"/>
    </location>
</feature>
<evidence type="ECO:0000259" key="8">
    <source>
        <dbReference type="Pfam" id="PF02016"/>
    </source>
</evidence>
<keyword evidence="7" id="KW-0732">Signal</keyword>
<dbReference type="SUPFAM" id="SSF52317">
    <property type="entry name" value="Class I glutamine amidotransferase-like"/>
    <property type="match status" value="1"/>
</dbReference>
<evidence type="ECO:0000256" key="3">
    <source>
        <dbReference type="ARBA" id="ARBA00022670"/>
    </source>
</evidence>
<dbReference type="Proteomes" id="UP000667802">
    <property type="component" value="Unassembled WGS sequence"/>
</dbReference>
<dbReference type="InterPro" id="IPR027478">
    <property type="entry name" value="LdcA_N"/>
</dbReference>
<dbReference type="Pfam" id="PF02016">
    <property type="entry name" value="Peptidase_S66"/>
    <property type="match status" value="1"/>
</dbReference>
<dbReference type="InterPro" id="IPR003507">
    <property type="entry name" value="S66_fam"/>
</dbReference>
<dbReference type="InterPro" id="IPR040921">
    <property type="entry name" value="Peptidase_S66C"/>
</dbReference>
<evidence type="ECO:0000256" key="5">
    <source>
        <dbReference type="ARBA" id="ARBA00022825"/>
    </source>
</evidence>
<organism evidence="10 11">
    <name type="scientific">Aetokthonos hydrillicola Thurmond2011</name>
    <dbReference type="NCBI Taxonomy" id="2712845"/>
    <lineage>
        <taxon>Bacteria</taxon>
        <taxon>Bacillati</taxon>
        <taxon>Cyanobacteriota</taxon>
        <taxon>Cyanophyceae</taxon>
        <taxon>Nostocales</taxon>
        <taxon>Hapalosiphonaceae</taxon>
        <taxon>Aetokthonos</taxon>
    </lineage>
</organism>
<sequence length="346" mass="37716">MLTRRNFITSSAATVALASASKSVLAANSHYLKPARLRPGEGVGIISPASAAFVSEDVNVVVDAVRALGLVPYLAPHLRDRYGYLAGKDTDRASDINRFFADPKIAALLPIRGGWGCSRILPYLDYQLIRNNPKIIIGFSDITALILGIHAQTGIITFHGPNGLTSWRTAPTDYFRRVLFAGEMVTFQNQKDSDDANRLMQVKNRIRTINPGKARGRLIGGNLSVLSGIVGSPYVPNLKGAILFLEDTNENVYRIDRLITHLKLAGVFNQLSGFIFGQCTQCLPDADYGSLTLEEVLNDHIRPLKIPSWSGAEIGHLDTILTLPIGTEVEIDASLGKIRMLEPAVI</sequence>
<dbReference type="GO" id="GO:0004180">
    <property type="term" value="F:carboxypeptidase activity"/>
    <property type="evidence" value="ECO:0007669"/>
    <property type="project" value="UniProtKB-KW"/>
</dbReference>
<dbReference type="AlphaFoldDB" id="A0AAP5I746"/>
<dbReference type="InterPro" id="IPR029062">
    <property type="entry name" value="Class_I_gatase-like"/>
</dbReference>
<dbReference type="EMBL" id="JAALHA020000003">
    <property type="protein sequence ID" value="MDR9894837.1"/>
    <property type="molecule type" value="Genomic_DNA"/>
</dbReference>
<feature type="active site" description="Charge relay system" evidence="6">
    <location>
        <position position="246"/>
    </location>
</feature>
<feature type="signal peptide" evidence="7">
    <location>
        <begin position="1"/>
        <end position="26"/>
    </location>
</feature>
<feature type="active site" description="Charge relay system" evidence="6">
    <location>
        <position position="316"/>
    </location>
</feature>
<feature type="active site" description="Nucleophile" evidence="6">
    <location>
        <position position="140"/>
    </location>
</feature>
<comment type="caution">
    <text evidence="10">The sequence shown here is derived from an EMBL/GenBank/DDBJ whole genome shotgun (WGS) entry which is preliminary data.</text>
</comment>
<dbReference type="PROSITE" id="PS51318">
    <property type="entry name" value="TAT"/>
    <property type="match status" value="1"/>
</dbReference>
<dbReference type="Gene3D" id="3.40.50.10740">
    <property type="entry name" value="Class I glutamine amidotransferase-like"/>
    <property type="match status" value="1"/>
</dbReference>
<dbReference type="CDD" id="cd07025">
    <property type="entry name" value="Peptidase_S66"/>
    <property type="match status" value="1"/>
</dbReference>
<dbReference type="Pfam" id="PF17676">
    <property type="entry name" value="Peptidase_S66C"/>
    <property type="match status" value="1"/>
</dbReference>
<dbReference type="PIRSF" id="PIRSF028757">
    <property type="entry name" value="LD-carboxypeptidase"/>
    <property type="match status" value="1"/>
</dbReference>
<evidence type="ECO:0000256" key="6">
    <source>
        <dbReference type="PIRSR" id="PIRSR028757-1"/>
    </source>
</evidence>
<gene>
    <name evidence="10" type="ORF">G7B40_009695</name>
</gene>
<reference evidence="11" key="1">
    <citation type="journal article" date="2021" name="Science">
        <title>Hunting the eagle killer: A cyanobacterial neurotoxin causes vacuolar myelinopathy.</title>
        <authorList>
            <person name="Breinlinger S."/>
            <person name="Phillips T.J."/>
            <person name="Haram B.N."/>
            <person name="Mares J."/>
            <person name="Martinez Yerena J.A."/>
            <person name="Hrouzek P."/>
            <person name="Sobotka R."/>
            <person name="Henderson W.M."/>
            <person name="Schmieder P."/>
            <person name="Williams S.M."/>
            <person name="Lauderdale J.D."/>
            <person name="Wilde H.D."/>
            <person name="Gerrin W."/>
            <person name="Kust A."/>
            <person name="Washington J.W."/>
            <person name="Wagner C."/>
            <person name="Geier B."/>
            <person name="Liebeke M."/>
            <person name="Enke H."/>
            <person name="Niedermeyer T.H.J."/>
            <person name="Wilde S.B."/>
        </authorList>
    </citation>
    <scope>NUCLEOTIDE SEQUENCE [LARGE SCALE GENOMIC DNA]</scope>
    <source>
        <strain evidence="11">Thurmond2011</strain>
    </source>
</reference>
<evidence type="ECO:0000259" key="9">
    <source>
        <dbReference type="Pfam" id="PF17676"/>
    </source>
</evidence>
<dbReference type="PANTHER" id="PTHR30237">
    <property type="entry name" value="MURAMOYLTETRAPEPTIDE CARBOXYPEPTIDASE"/>
    <property type="match status" value="1"/>
</dbReference>
<keyword evidence="3" id="KW-0645">Protease</keyword>
<dbReference type="PANTHER" id="PTHR30237:SF2">
    <property type="entry name" value="MUREIN TETRAPEPTIDE CARBOXYPEPTIDASE"/>
    <property type="match status" value="1"/>
</dbReference>
<dbReference type="InterPro" id="IPR006311">
    <property type="entry name" value="TAT_signal"/>
</dbReference>